<dbReference type="Proteomes" id="UP000789366">
    <property type="component" value="Unassembled WGS sequence"/>
</dbReference>
<protein>
    <submittedName>
        <fullName evidence="1">1866_t:CDS:1</fullName>
    </submittedName>
</protein>
<dbReference type="EMBL" id="CAJVPW010035133">
    <property type="protein sequence ID" value="CAG8735048.1"/>
    <property type="molecule type" value="Genomic_DNA"/>
</dbReference>
<feature type="non-terminal residue" evidence="1">
    <location>
        <position position="214"/>
    </location>
</feature>
<organism evidence="1 2">
    <name type="scientific">Cetraspora pellucida</name>
    <dbReference type="NCBI Taxonomy" id="1433469"/>
    <lineage>
        <taxon>Eukaryota</taxon>
        <taxon>Fungi</taxon>
        <taxon>Fungi incertae sedis</taxon>
        <taxon>Mucoromycota</taxon>
        <taxon>Glomeromycotina</taxon>
        <taxon>Glomeromycetes</taxon>
        <taxon>Diversisporales</taxon>
        <taxon>Gigasporaceae</taxon>
        <taxon>Cetraspora</taxon>
    </lineage>
</organism>
<comment type="caution">
    <text evidence="1">The sequence shown here is derived from an EMBL/GenBank/DDBJ whole genome shotgun (WGS) entry which is preliminary data.</text>
</comment>
<evidence type="ECO:0000313" key="1">
    <source>
        <dbReference type="EMBL" id="CAG8735048.1"/>
    </source>
</evidence>
<evidence type="ECO:0000313" key="2">
    <source>
        <dbReference type="Proteomes" id="UP000789366"/>
    </source>
</evidence>
<feature type="non-terminal residue" evidence="1">
    <location>
        <position position="1"/>
    </location>
</feature>
<reference evidence="1" key="1">
    <citation type="submission" date="2021-06" db="EMBL/GenBank/DDBJ databases">
        <authorList>
            <person name="Kallberg Y."/>
            <person name="Tangrot J."/>
            <person name="Rosling A."/>
        </authorList>
    </citation>
    <scope>NUCLEOTIDE SEQUENCE</scope>
    <source>
        <strain evidence="1">28 12/20/2015</strain>
    </source>
</reference>
<gene>
    <name evidence="1" type="ORF">SPELUC_LOCUS13389</name>
</gene>
<proteinExistence type="predicted"/>
<sequence>WLQDYDKEIAKKYGNEKVLLLLDNCKSHKIDGLTLSNVDVHFLPPNTTSKIQLMDAGIIMLFKRHYHSLHIRWILNQVQEEKDIKDLKLNVLQVINYVIKSWDEIISETIQNCWNYTNILSNISDTELSVNDNTLTLKELAQDITAFNLPNMMSAEKFLNNSNEKITYEAPNDDKIIQKIIELYKKTPEEQIESDEDVDDSTESLIISASNASK</sequence>
<accession>A0ACA9Q8R9</accession>
<name>A0ACA9Q8R9_9GLOM</name>
<keyword evidence="2" id="KW-1185">Reference proteome</keyword>